<proteinExistence type="predicted"/>
<sequence length="89" mass="9393">MEISDLIDAAARAAVEHDDTPTANADPATNIRLAAAIHDAKRALASQGISDDRMAAAMSLAKLETRIDAGTVTPAIQHEIDLLKEFINA</sequence>
<dbReference type="AlphaFoldDB" id="A0A011TEA9"/>
<accession>A0A011TEA9</accession>
<dbReference type="STRING" id="69279.BG36_17580"/>
<protein>
    <submittedName>
        <fullName evidence="1">Uncharacterized protein</fullName>
    </submittedName>
</protein>
<gene>
    <name evidence="1" type="ORF">BG36_17580</name>
</gene>
<evidence type="ECO:0000313" key="2">
    <source>
        <dbReference type="Proteomes" id="UP000019849"/>
    </source>
</evidence>
<comment type="caution">
    <text evidence="1">The sequence shown here is derived from an EMBL/GenBank/DDBJ whole genome shotgun (WGS) entry which is preliminary data.</text>
</comment>
<dbReference type="Proteomes" id="UP000019849">
    <property type="component" value="Unassembled WGS sequence"/>
</dbReference>
<dbReference type="RefSeq" id="WP_035023636.1">
    <property type="nucleotide sequence ID" value="NZ_KK073879.1"/>
</dbReference>
<evidence type="ECO:0000313" key="1">
    <source>
        <dbReference type="EMBL" id="EXL09979.1"/>
    </source>
</evidence>
<organism evidence="1 2">
    <name type="scientific">Aquamicrobium defluvii</name>
    <dbReference type="NCBI Taxonomy" id="69279"/>
    <lineage>
        <taxon>Bacteria</taxon>
        <taxon>Pseudomonadati</taxon>
        <taxon>Pseudomonadota</taxon>
        <taxon>Alphaproteobacteria</taxon>
        <taxon>Hyphomicrobiales</taxon>
        <taxon>Phyllobacteriaceae</taxon>
        <taxon>Aquamicrobium</taxon>
    </lineage>
</organism>
<name>A0A011TEA9_9HYPH</name>
<dbReference type="HOGENOM" id="CLU_2448219_0_0_5"/>
<dbReference type="PATRIC" id="fig|69279.3.peg.739"/>
<dbReference type="EMBL" id="JENY01000004">
    <property type="protein sequence ID" value="EXL09979.1"/>
    <property type="molecule type" value="Genomic_DNA"/>
</dbReference>
<reference evidence="1 2" key="1">
    <citation type="submission" date="2014-02" db="EMBL/GenBank/DDBJ databases">
        <title>Aquamicrobium defluvii Genome sequencing.</title>
        <authorList>
            <person name="Wang X."/>
        </authorList>
    </citation>
    <scope>NUCLEOTIDE SEQUENCE [LARGE SCALE GENOMIC DNA]</scope>
    <source>
        <strain evidence="1 2">W13Z1</strain>
    </source>
</reference>